<evidence type="ECO:0000313" key="2">
    <source>
        <dbReference type="EMBL" id="KAF9074131.1"/>
    </source>
</evidence>
<feature type="region of interest" description="Disordered" evidence="1">
    <location>
        <begin position="277"/>
        <end position="324"/>
    </location>
</feature>
<keyword evidence="3" id="KW-1185">Reference proteome</keyword>
<sequence length="485" mass="54811">MSQYNDQEEWAEILLNVPEFREQHSPIESWDHEAERGWLALQEAIQDHSAFILENYGGNNAVVDSASCQFDQPLTTDHSHHNESPLSASDLEDYDSSASLVVSANATGDNCTDVTFEENYATPKEGVEPERQSGSRNPIPQLLTSKNVITMRLYKPLPERAHRRRDKENKRTGSLLAHPASTPALDSTTHPDSDSDGGSSSLTHEIPSVPEEHYAELPQSLDTGDVPEVTFSDEEEEGYDESALLDELYTEMAAIDGLRGLDDDEIDFFWDWSVTKGEEPEEFEEEDLPVIPDEHDGNEDNKPESESGSDASGNEEEEEEMQVEMLPSLHKCQWMFGVACDATPLSCNYPIQFLEDIQVHADRHARNYIRTEEEKWASRKEGTEGGNETFVGVVRWYTWIYGKSGRAEEVGAVVPTIPVWQEYTITTDRELLPLRIQLSESFPRRIPRTSDASSDDAVFDGEVVVVEESERQMKVVQIQRMTHRQ</sequence>
<feature type="compositionally biased region" description="Polar residues" evidence="1">
    <location>
        <begin position="134"/>
        <end position="148"/>
    </location>
</feature>
<protein>
    <submittedName>
        <fullName evidence="2">Uncharacterized protein</fullName>
    </submittedName>
</protein>
<organism evidence="2 3">
    <name type="scientific">Rhodocollybia butyracea</name>
    <dbReference type="NCBI Taxonomy" id="206335"/>
    <lineage>
        <taxon>Eukaryota</taxon>
        <taxon>Fungi</taxon>
        <taxon>Dikarya</taxon>
        <taxon>Basidiomycota</taxon>
        <taxon>Agaricomycotina</taxon>
        <taxon>Agaricomycetes</taxon>
        <taxon>Agaricomycetidae</taxon>
        <taxon>Agaricales</taxon>
        <taxon>Marasmiineae</taxon>
        <taxon>Omphalotaceae</taxon>
        <taxon>Rhodocollybia</taxon>
    </lineage>
</organism>
<gene>
    <name evidence="2" type="ORF">BDP27DRAFT_1476827</name>
</gene>
<dbReference type="EMBL" id="JADNRY010000014">
    <property type="protein sequence ID" value="KAF9074131.1"/>
    <property type="molecule type" value="Genomic_DNA"/>
</dbReference>
<evidence type="ECO:0000313" key="3">
    <source>
        <dbReference type="Proteomes" id="UP000772434"/>
    </source>
</evidence>
<feature type="compositionally biased region" description="Acidic residues" evidence="1">
    <location>
        <begin position="313"/>
        <end position="322"/>
    </location>
</feature>
<feature type="region of interest" description="Disordered" evidence="1">
    <location>
        <begin position="73"/>
        <end position="92"/>
    </location>
</feature>
<feature type="compositionally biased region" description="Acidic residues" evidence="1">
    <location>
        <begin position="279"/>
        <end position="288"/>
    </location>
</feature>
<proteinExistence type="predicted"/>
<feature type="compositionally biased region" description="Basic and acidic residues" evidence="1">
    <location>
        <begin position="292"/>
        <end position="305"/>
    </location>
</feature>
<reference evidence="2" key="1">
    <citation type="submission" date="2020-11" db="EMBL/GenBank/DDBJ databases">
        <authorList>
            <consortium name="DOE Joint Genome Institute"/>
            <person name="Ahrendt S."/>
            <person name="Riley R."/>
            <person name="Andreopoulos W."/>
            <person name="Labutti K."/>
            <person name="Pangilinan J."/>
            <person name="Ruiz-Duenas F.J."/>
            <person name="Barrasa J.M."/>
            <person name="Sanchez-Garcia M."/>
            <person name="Camarero S."/>
            <person name="Miyauchi S."/>
            <person name="Serrano A."/>
            <person name="Linde D."/>
            <person name="Babiker R."/>
            <person name="Drula E."/>
            <person name="Ayuso-Fernandez I."/>
            <person name="Pacheco R."/>
            <person name="Padilla G."/>
            <person name="Ferreira P."/>
            <person name="Barriuso J."/>
            <person name="Kellner H."/>
            <person name="Castanera R."/>
            <person name="Alfaro M."/>
            <person name="Ramirez L."/>
            <person name="Pisabarro A.G."/>
            <person name="Kuo A."/>
            <person name="Tritt A."/>
            <person name="Lipzen A."/>
            <person name="He G."/>
            <person name="Yan M."/>
            <person name="Ng V."/>
            <person name="Cullen D."/>
            <person name="Martin F."/>
            <person name="Rosso M.-N."/>
            <person name="Henrissat B."/>
            <person name="Hibbett D."/>
            <person name="Martinez A.T."/>
            <person name="Grigoriev I.V."/>
        </authorList>
    </citation>
    <scope>NUCLEOTIDE SEQUENCE</scope>
    <source>
        <strain evidence="2">AH 40177</strain>
    </source>
</reference>
<dbReference type="Proteomes" id="UP000772434">
    <property type="component" value="Unassembled WGS sequence"/>
</dbReference>
<comment type="caution">
    <text evidence="2">The sequence shown here is derived from an EMBL/GenBank/DDBJ whole genome shotgun (WGS) entry which is preliminary data.</text>
</comment>
<name>A0A9P5UCH4_9AGAR</name>
<dbReference type="AlphaFoldDB" id="A0A9P5UCH4"/>
<evidence type="ECO:0000256" key="1">
    <source>
        <dbReference type="SAM" id="MobiDB-lite"/>
    </source>
</evidence>
<feature type="region of interest" description="Disordered" evidence="1">
    <location>
        <begin position="122"/>
        <end position="205"/>
    </location>
</feature>
<accession>A0A9P5UCH4</accession>